<name>C1F1V1_ACIC5</name>
<reference evidence="1 2" key="1">
    <citation type="journal article" date="2009" name="Appl. Environ. Microbiol.">
        <title>Three genomes from the phylum Acidobacteria provide insight into the lifestyles of these microorganisms in soils.</title>
        <authorList>
            <person name="Ward N.L."/>
            <person name="Challacombe J.F."/>
            <person name="Janssen P.H."/>
            <person name="Henrissat B."/>
            <person name="Coutinho P.M."/>
            <person name="Wu M."/>
            <person name="Xie G."/>
            <person name="Haft D.H."/>
            <person name="Sait M."/>
            <person name="Badger J."/>
            <person name="Barabote R.D."/>
            <person name="Bradley B."/>
            <person name="Brettin T.S."/>
            <person name="Brinkac L.M."/>
            <person name="Bruce D."/>
            <person name="Creasy T."/>
            <person name="Daugherty S.C."/>
            <person name="Davidsen T.M."/>
            <person name="DeBoy R.T."/>
            <person name="Detter J.C."/>
            <person name="Dodson R.J."/>
            <person name="Durkin A.S."/>
            <person name="Ganapathy A."/>
            <person name="Gwinn-Giglio M."/>
            <person name="Han C.S."/>
            <person name="Khouri H."/>
            <person name="Kiss H."/>
            <person name="Kothari S.P."/>
            <person name="Madupu R."/>
            <person name="Nelson K.E."/>
            <person name="Nelson W.C."/>
            <person name="Paulsen I."/>
            <person name="Penn K."/>
            <person name="Ren Q."/>
            <person name="Rosovitz M.J."/>
            <person name="Selengut J.D."/>
            <person name="Shrivastava S."/>
            <person name="Sullivan S.A."/>
            <person name="Tapia R."/>
            <person name="Thompson L.S."/>
            <person name="Watkins K.L."/>
            <person name="Yang Q."/>
            <person name="Yu C."/>
            <person name="Zafar N."/>
            <person name="Zhou L."/>
            <person name="Kuske C.R."/>
        </authorList>
    </citation>
    <scope>NUCLEOTIDE SEQUENCE [LARGE SCALE GENOMIC DNA]</scope>
    <source>
        <strain evidence="2">ATCC 51196 / DSM 11244 / BCRC 80197 / JCM 7670 / NBRC 15755 / NCIMB 13165 / 161</strain>
    </source>
</reference>
<dbReference type="EMBL" id="CP001472">
    <property type="protein sequence ID" value="ACO32072.1"/>
    <property type="molecule type" value="Genomic_DNA"/>
</dbReference>
<dbReference type="eggNOG" id="ENOG50332T5">
    <property type="taxonomic scope" value="Bacteria"/>
</dbReference>
<protein>
    <submittedName>
        <fullName evidence="1">Uncharacterized protein</fullName>
    </submittedName>
</protein>
<dbReference type="STRING" id="240015.ACP_2496"/>
<accession>C1F1V1</accession>
<dbReference type="InParanoid" id="C1F1V1"/>
<dbReference type="KEGG" id="aca:ACP_2496"/>
<proteinExistence type="predicted"/>
<evidence type="ECO:0000313" key="1">
    <source>
        <dbReference type="EMBL" id="ACO32072.1"/>
    </source>
</evidence>
<dbReference type="Proteomes" id="UP000002207">
    <property type="component" value="Chromosome"/>
</dbReference>
<dbReference type="HOGENOM" id="CLU_1307908_0_0_0"/>
<dbReference type="AlphaFoldDB" id="C1F1V1"/>
<evidence type="ECO:0000313" key="2">
    <source>
        <dbReference type="Proteomes" id="UP000002207"/>
    </source>
</evidence>
<keyword evidence="2" id="KW-1185">Reference proteome</keyword>
<gene>
    <name evidence="1" type="ordered locus">ACP_2496</name>
</gene>
<organism evidence="1 2">
    <name type="scientific">Acidobacterium capsulatum (strain ATCC 51196 / DSM 11244 / BCRC 80197 / JCM 7670 / NBRC 15755 / NCIMB 13165 / 161)</name>
    <dbReference type="NCBI Taxonomy" id="240015"/>
    <lineage>
        <taxon>Bacteria</taxon>
        <taxon>Pseudomonadati</taxon>
        <taxon>Acidobacteriota</taxon>
        <taxon>Terriglobia</taxon>
        <taxon>Terriglobales</taxon>
        <taxon>Acidobacteriaceae</taxon>
        <taxon>Acidobacterium</taxon>
    </lineage>
</organism>
<sequence length="210" mass="24286">MEVKIRSAVKKSIDLKSRWIYVTDCWRRFVLVSRPLSCVFCLWLPVSERCNWSPWFSLLSEGAGCLRVCEPGKGTRRICKRLRSFPEDLDRSKEKVDQNGILLRLTVWSLIRSTLRPWLLGFWFLQSCKEEKVFMRSDLVFGALSYVKNRYQLCQLASKATRKLHKPSTRLQDTTNEVLGHFHQSNPMAEASAAVMSQRAAAQTSQRRAA</sequence>